<sequence length="165" mass="18257">MTKHGKGPLLFLDVDGTLIPFGEPQQQAPLDTTSSSYLSRLDPQTGARLAALPCQLVWATTWESEANTEVAPRLGLPPLPVVHWPESTSAGELEDQWFNLHWKTRALVAWAAGRPFAWVDDEITEADEDWVATHHRGRALLRRVEAAQGITNADLNTIGIWVQAT</sequence>
<keyword evidence="2" id="KW-1185">Reference proteome</keyword>
<evidence type="ECO:0008006" key="3">
    <source>
        <dbReference type="Google" id="ProtNLM"/>
    </source>
</evidence>
<proteinExistence type="predicted"/>
<evidence type="ECO:0000313" key="1">
    <source>
        <dbReference type="EMBL" id="MQM24617.1"/>
    </source>
</evidence>
<gene>
    <name evidence="1" type="ORF">GFD30_03340</name>
</gene>
<accession>A0A6L5G4R5</accession>
<organism evidence="1 2">
    <name type="scientific">Glycomyces albidus</name>
    <dbReference type="NCBI Taxonomy" id="2656774"/>
    <lineage>
        <taxon>Bacteria</taxon>
        <taxon>Bacillati</taxon>
        <taxon>Actinomycetota</taxon>
        <taxon>Actinomycetes</taxon>
        <taxon>Glycomycetales</taxon>
        <taxon>Glycomycetaceae</taxon>
        <taxon>Glycomyces</taxon>
    </lineage>
</organism>
<comment type="caution">
    <text evidence="1">The sequence shown here is derived from an EMBL/GenBank/DDBJ whole genome shotgun (WGS) entry which is preliminary data.</text>
</comment>
<dbReference type="AlphaFoldDB" id="A0A6L5G4R5"/>
<dbReference type="EMBL" id="WIAO01000003">
    <property type="protein sequence ID" value="MQM24617.1"/>
    <property type="molecule type" value="Genomic_DNA"/>
</dbReference>
<name>A0A6L5G4R5_9ACTN</name>
<dbReference type="Proteomes" id="UP000477750">
    <property type="component" value="Unassembled WGS sequence"/>
</dbReference>
<dbReference type="Pfam" id="PF18143">
    <property type="entry name" value="HAD_SAK_2"/>
    <property type="match status" value="1"/>
</dbReference>
<reference evidence="1 2" key="1">
    <citation type="submission" date="2019-10" db="EMBL/GenBank/DDBJ databases">
        <title>Glycomyces albidus sp. nov., a novel actinomycete isolated from rhizosphere soil of wheat (Triticum aestivum L.).</title>
        <authorList>
            <person name="Qian L."/>
        </authorList>
    </citation>
    <scope>NUCLEOTIDE SEQUENCE [LARGE SCALE GENOMIC DNA]</scope>
    <source>
        <strain evidence="1 2">NEAU-7082</strain>
    </source>
</reference>
<evidence type="ECO:0000313" key="2">
    <source>
        <dbReference type="Proteomes" id="UP000477750"/>
    </source>
</evidence>
<protein>
    <recommendedName>
        <fullName evidence="3">Secreted protein</fullName>
    </recommendedName>
</protein>
<dbReference type="RefSeq" id="WP_153023817.1">
    <property type="nucleotide sequence ID" value="NZ_WIAO01000003.1"/>
</dbReference>